<dbReference type="GO" id="GO:0005524">
    <property type="term" value="F:ATP binding"/>
    <property type="evidence" value="ECO:0007669"/>
    <property type="project" value="InterPro"/>
</dbReference>
<dbReference type="Gene3D" id="3.30.200.20">
    <property type="entry name" value="Phosphorylase Kinase, domain 1"/>
    <property type="match status" value="1"/>
</dbReference>
<feature type="compositionally biased region" description="Polar residues" evidence="9">
    <location>
        <begin position="407"/>
        <end position="429"/>
    </location>
</feature>
<feature type="domain" description="Protein kinase" evidence="11">
    <location>
        <begin position="826"/>
        <end position="1098"/>
    </location>
</feature>
<protein>
    <submittedName>
        <fullName evidence="12">Leucine-rich repeat-containing protein</fullName>
    </submittedName>
</protein>
<dbReference type="GO" id="GO:0016020">
    <property type="term" value="C:membrane"/>
    <property type="evidence" value="ECO:0007669"/>
    <property type="project" value="UniProtKB-SubCell"/>
</dbReference>
<evidence type="ECO:0000256" key="1">
    <source>
        <dbReference type="ARBA" id="ARBA00004370"/>
    </source>
</evidence>
<evidence type="ECO:0000256" key="9">
    <source>
        <dbReference type="SAM" id="MobiDB-lite"/>
    </source>
</evidence>
<dbReference type="InterPro" id="IPR046959">
    <property type="entry name" value="PRK1-6/SRF4-like"/>
</dbReference>
<dbReference type="EMBL" id="PKPP01010195">
    <property type="protein sequence ID" value="PWA46632.1"/>
    <property type="molecule type" value="Genomic_DNA"/>
</dbReference>
<keyword evidence="13" id="KW-1185">Reference proteome</keyword>
<proteinExistence type="predicted"/>
<dbReference type="Pfam" id="PF07714">
    <property type="entry name" value="PK_Tyr_Ser-Thr"/>
    <property type="match status" value="2"/>
</dbReference>
<keyword evidence="8" id="KW-0175">Coiled coil</keyword>
<dbReference type="OrthoDB" id="4062651at2759"/>
<dbReference type="Proteomes" id="UP000245207">
    <property type="component" value="Unassembled WGS sequence"/>
</dbReference>
<keyword evidence="4" id="KW-0732">Signal</keyword>
<evidence type="ECO:0000256" key="6">
    <source>
        <dbReference type="ARBA" id="ARBA00022989"/>
    </source>
</evidence>
<dbReference type="PROSITE" id="PS51450">
    <property type="entry name" value="LRR"/>
    <property type="match status" value="3"/>
</dbReference>
<evidence type="ECO:0000256" key="2">
    <source>
        <dbReference type="ARBA" id="ARBA00022614"/>
    </source>
</evidence>
<dbReference type="SUPFAM" id="SSF56112">
    <property type="entry name" value="Protein kinase-like (PK-like)"/>
    <property type="match status" value="3"/>
</dbReference>
<dbReference type="Gene3D" id="1.10.510.10">
    <property type="entry name" value="Transferase(Phosphotransferase) domain 1"/>
    <property type="match status" value="3"/>
</dbReference>
<dbReference type="PANTHER" id="PTHR48007:SF37">
    <property type="entry name" value="LEUCINE-RICH REPEAT PROTEIN KINASE FAMILY PROTEIN"/>
    <property type="match status" value="1"/>
</dbReference>
<evidence type="ECO:0000313" key="12">
    <source>
        <dbReference type="EMBL" id="PWA46632.1"/>
    </source>
</evidence>
<keyword evidence="2" id="KW-0433">Leucine-rich repeat</keyword>
<evidence type="ECO:0000313" key="13">
    <source>
        <dbReference type="Proteomes" id="UP000245207"/>
    </source>
</evidence>
<feature type="region of interest" description="Disordered" evidence="9">
    <location>
        <begin position="398"/>
        <end position="448"/>
    </location>
</feature>
<organism evidence="12 13">
    <name type="scientific">Artemisia annua</name>
    <name type="common">Sweet wormwood</name>
    <dbReference type="NCBI Taxonomy" id="35608"/>
    <lineage>
        <taxon>Eukaryota</taxon>
        <taxon>Viridiplantae</taxon>
        <taxon>Streptophyta</taxon>
        <taxon>Embryophyta</taxon>
        <taxon>Tracheophyta</taxon>
        <taxon>Spermatophyta</taxon>
        <taxon>Magnoliopsida</taxon>
        <taxon>eudicotyledons</taxon>
        <taxon>Gunneridae</taxon>
        <taxon>Pentapetalae</taxon>
        <taxon>asterids</taxon>
        <taxon>campanulids</taxon>
        <taxon>Asterales</taxon>
        <taxon>Asteraceae</taxon>
        <taxon>Asteroideae</taxon>
        <taxon>Anthemideae</taxon>
        <taxon>Artemisiinae</taxon>
        <taxon>Artemisia</taxon>
    </lineage>
</organism>
<feature type="transmembrane region" description="Helical" evidence="10">
    <location>
        <begin position="731"/>
        <end position="755"/>
    </location>
</feature>
<dbReference type="InterPro" id="IPR011009">
    <property type="entry name" value="Kinase-like_dom_sf"/>
</dbReference>
<evidence type="ECO:0000256" key="8">
    <source>
        <dbReference type="SAM" id="Coils"/>
    </source>
</evidence>
<keyword evidence="6 10" id="KW-1133">Transmembrane helix</keyword>
<dbReference type="Pfam" id="PF13855">
    <property type="entry name" value="LRR_8"/>
    <property type="match status" value="1"/>
</dbReference>
<dbReference type="Pfam" id="PF00069">
    <property type="entry name" value="Pkinase"/>
    <property type="match status" value="1"/>
</dbReference>
<dbReference type="InterPro" id="IPR001245">
    <property type="entry name" value="Ser-Thr/Tyr_kinase_cat_dom"/>
</dbReference>
<sequence length="1398" mass="153638">MHSGNSNAHSDSTLAGVVYPSHDPNNSNSGMNVMAGFNDKMDSNVRNGDNTKTQTGATPVSFADMFKDKSPKKTVKISEMRNANCVGFVEAYKKKGKGKGKLQGTNRQVDGIRFQKPKVSYYYRPVTKPKNGGASTSNQSNIGSPMVNVGSTCNGPTTDPTSSTAPPWDDQVMNNNWVDDTNLVELKNSFDVLKEQPSVLEPVNGTTESIFPANGDRYYGGGGGTNSTRPDLDPRLLKSIKSVVRNFESELRVAVGSDQRFMERFRCLVLLLNTMHSGNSNAHSDSTLAGVAYPSHDPNNSNSGMNVTAGFNDKMDSNVRNGDNTKTQTGATPVSFADMFKDKSPKKTVKISEMRNANCVGFVEAYKKKGKGKGKLQGTNRQVDGIRFQKPKVSYYYRPVTKPKNGGASTSNQSKTGSPMVNVGSTCNGPTTDPTSSTAPPRDDQVMNNNWVDDTNLVELKNSFDVLKEQPSFLEPVNGTTAILAFKAKADPHNNLHYSINTTSSHCKWYGIQCQENGKVIRLVLENLTLKGIFPDNTLTRLDQLRVLSLQSNKLTGPIPNLAGLLNLKTLFLDHNLFSGSIPGSISLLHRLRTLDLSYNKLSGVIPLGFVKLDRLNYLRLDSNSFNGSIPPFNQSSLQIFNVSLNRLSGPVPVTSTLTRFSMPSFLGNPGLCGEIVRTECGFIGPFFGKTKPSSSVASSPPPRVVLGQSAELEQGISGFTDSKGRKNKRLGLILGFTGGLIILVSLVLCVVISIKSDKKRERKKDVMSKSEILEMAAAADAAADETNELEEKVRKVQQEISMGKSGNLNFCAGEAQMYNLEQLMRASAELLGRGSLATTYKAVLDDRLIVCVKRLDAVKLAGTSKEMFERHMEAVGGLRHPNLVPLRAYFQAKDERLLVYDYQPNGSLFSLIHGSKSTRAKPLHWTSCLKIAEDIAQGLSYIHQAWRLVHGNLKLSNVLLGSDFEACLSDYCLSALVPHLPDTINPESNPYEPPETRKLNHQPTAKSDIYSFGVLLLELLTGKPATDHPHLMPDDMVKWVKAMRDNGGGDSEDNRLIMLVEVAIVCRVSSPEQRPTMWQVLKMIQEIKEAAANEEYIFVAICSKSTRAKPLHWTSCLKIAEDIAQGLSYIHQAWRLVHGNLKLSNVLLGSDFEACLSDYCLSALVPHLPDTINPESNPYEPPETRKLNHQPTAKSDIYSFGVLLLELLTGSKSTRAKPLHWTSCLKIAEDIAQGLSYIHQAWRLVHGNLKLSNVLLGSDFEACLSDYCLSALVPHLPDTINPESNPYEPPETRKLNHQPTAKSDIYSFGVLLLELLTGKPATDHPHLMPDDMVKWVKAMRDNGGGDSEDNRLIMLVEVAIVCRVSSPEQRPTMWQVLKMIQEIKEAAANEEVNETSS</sequence>
<keyword evidence="7 10" id="KW-0472">Membrane</keyword>
<dbReference type="STRING" id="35608.A0A2U1LC97"/>
<evidence type="ECO:0000256" key="7">
    <source>
        <dbReference type="ARBA" id="ARBA00023136"/>
    </source>
</evidence>
<comment type="caution">
    <text evidence="12">The sequence shown here is derived from an EMBL/GenBank/DDBJ whole genome shotgun (WGS) entry which is preliminary data.</text>
</comment>
<feature type="region of interest" description="Disordered" evidence="9">
    <location>
        <begin position="124"/>
        <end position="143"/>
    </location>
</feature>
<comment type="subcellular location">
    <subcellularLocation>
        <location evidence="1">Membrane</location>
    </subcellularLocation>
</comment>
<dbReference type="InterPro" id="IPR000719">
    <property type="entry name" value="Prot_kinase_dom"/>
</dbReference>
<accession>A0A2U1LC97</accession>
<feature type="region of interest" description="Disordered" evidence="9">
    <location>
        <begin position="152"/>
        <end position="171"/>
    </location>
</feature>
<dbReference type="PANTHER" id="PTHR48007">
    <property type="entry name" value="LEUCINE-RICH REPEAT RECEPTOR-LIKE PROTEIN KINASE PXC1"/>
    <property type="match status" value="1"/>
</dbReference>
<name>A0A2U1LC97_ARTAN</name>
<feature type="compositionally biased region" description="Polar residues" evidence="9">
    <location>
        <begin position="133"/>
        <end position="143"/>
    </location>
</feature>
<evidence type="ECO:0000259" key="11">
    <source>
        <dbReference type="PROSITE" id="PS50011"/>
    </source>
</evidence>
<dbReference type="InterPro" id="IPR001611">
    <property type="entry name" value="Leu-rich_rpt"/>
</dbReference>
<feature type="compositionally biased region" description="Low complexity" evidence="9">
    <location>
        <begin position="430"/>
        <end position="440"/>
    </location>
</feature>
<dbReference type="SUPFAM" id="SSF52058">
    <property type="entry name" value="L domain-like"/>
    <property type="match status" value="1"/>
</dbReference>
<dbReference type="FunFam" id="3.80.10.10:FF:000400">
    <property type="entry name" value="Nuclear pore complex protein NUP107"/>
    <property type="match status" value="1"/>
</dbReference>
<evidence type="ECO:0000256" key="3">
    <source>
        <dbReference type="ARBA" id="ARBA00022692"/>
    </source>
</evidence>
<gene>
    <name evidence="12" type="ORF">CTI12_AA506750</name>
</gene>
<evidence type="ECO:0000256" key="4">
    <source>
        <dbReference type="ARBA" id="ARBA00022729"/>
    </source>
</evidence>
<reference evidence="12 13" key="1">
    <citation type="journal article" date="2018" name="Mol. Plant">
        <title>The genome of Artemisia annua provides insight into the evolution of Asteraceae family and artemisinin biosynthesis.</title>
        <authorList>
            <person name="Shen Q."/>
            <person name="Zhang L."/>
            <person name="Liao Z."/>
            <person name="Wang S."/>
            <person name="Yan T."/>
            <person name="Shi P."/>
            <person name="Liu M."/>
            <person name="Fu X."/>
            <person name="Pan Q."/>
            <person name="Wang Y."/>
            <person name="Lv Z."/>
            <person name="Lu X."/>
            <person name="Zhang F."/>
            <person name="Jiang W."/>
            <person name="Ma Y."/>
            <person name="Chen M."/>
            <person name="Hao X."/>
            <person name="Li L."/>
            <person name="Tang Y."/>
            <person name="Lv G."/>
            <person name="Zhou Y."/>
            <person name="Sun X."/>
            <person name="Brodelius P.E."/>
            <person name="Rose J.K.C."/>
            <person name="Tang K."/>
        </authorList>
    </citation>
    <scope>NUCLEOTIDE SEQUENCE [LARGE SCALE GENOMIC DNA]</scope>
    <source>
        <strain evidence="13">cv. Huhao1</strain>
        <tissue evidence="12">Leaf</tissue>
    </source>
</reference>
<keyword evidence="5" id="KW-0677">Repeat</keyword>
<feature type="domain" description="Protein kinase" evidence="11">
    <location>
        <begin position="1082"/>
        <end position="1384"/>
    </location>
</feature>
<keyword evidence="3 10" id="KW-0812">Transmembrane</keyword>
<dbReference type="InterPro" id="IPR032675">
    <property type="entry name" value="LRR_dom_sf"/>
</dbReference>
<dbReference type="GO" id="GO:0004672">
    <property type="term" value="F:protein kinase activity"/>
    <property type="evidence" value="ECO:0007669"/>
    <property type="project" value="InterPro"/>
</dbReference>
<feature type="compositionally biased region" description="Low complexity" evidence="9">
    <location>
        <begin position="156"/>
        <end position="170"/>
    </location>
</feature>
<evidence type="ECO:0000256" key="10">
    <source>
        <dbReference type="SAM" id="Phobius"/>
    </source>
</evidence>
<dbReference type="PROSITE" id="PS50011">
    <property type="entry name" value="PROTEIN_KINASE_DOM"/>
    <property type="match status" value="2"/>
</dbReference>
<feature type="coiled-coil region" evidence="8">
    <location>
        <begin position="773"/>
        <end position="800"/>
    </location>
</feature>
<dbReference type="Gene3D" id="3.80.10.10">
    <property type="entry name" value="Ribonuclease Inhibitor"/>
    <property type="match status" value="2"/>
</dbReference>
<evidence type="ECO:0000256" key="5">
    <source>
        <dbReference type="ARBA" id="ARBA00022737"/>
    </source>
</evidence>